<accession>A0ABU1TLW4</accession>
<evidence type="ECO:0000313" key="2">
    <source>
        <dbReference type="Proteomes" id="UP001255185"/>
    </source>
</evidence>
<dbReference type="EMBL" id="JAVDVI010000003">
    <property type="protein sequence ID" value="MDR6966958.1"/>
    <property type="molecule type" value="Genomic_DNA"/>
</dbReference>
<protein>
    <recommendedName>
        <fullName evidence="3">Lipoprotein</fullName>
    </recommendedName>
</protein>
<dbReference type="RefSeq" id="WP_310024873.1">
    <property type="nucleotide sequence ID" value="NZ_JAVDVI010000003.1"/>
</dbReference>
<proteinExistence type="predicted"/>
<sequence length="259" mass="27918">MKNVYKIVGVLFVSLLFNSCEENDVASINDVPFNSVSFPRPTILADIHPATPVYELEVNVTKPSNVDRTFTVVNVPFADIPGNDQLIEATSADYTFNGQITVPAGSVKGYGQINITPGNLVVGVTKTMAFDLVSPGEDGKFTNGKDRVVFSFTRACGDGQSKATLLITFDQYADETSWELYRGSTLVDGDGPYVRGRATFEKSFCLIPGEYTFVLYDSYGDGICCATGNGAYSIKVGGETLISGAPTGVFQEIKTFVIQ</sequence>
<comment type="caution">
    <text evidence="1">The sequence shown here is derived from an EMBL/GenBank/DDBJ whole genome shotgun (WGS) entry which is preliminary data.</text>
</comment>
<evidence type="ECO:0000313" key="1">
    <source>
        <dbReference type="EMBL" id="MDR6966958.1"/>
    </source>
</evidence>
<evidence type="ECO:0008006" key="3">
    <source>
        <dbReference type="Google" id="ProtNLM"/>
    </source>
</evidence>
<keyword evidence="2" id="KW-1185">Reference proteome</keyword>
<reference evidence="1 2" key="1">
    <citation type="submission" date="2023-07" db="EMBL/GenBank/DDBJ databases">
        <title>Sorghum-associated microbial communities from plants grown in Nebraska, USA.</title>
        <authorList>
            <person name="Schachtman D."/>
        </authorList>
    </citation>
    <scope>NUCLEOTIDE SEQUENCE [LARGE SCALE GENOMIC DNA]</scope>
    <source>
        <strain evidence="1 2">3773</strain>
    </source>
</reference>
<organism evidence="1 2">
    <name type="scientific">Flavobacterium arsenatis</name>
    <dbReference type="NCBI Taxonomy" id="1484332"/>
    <lineage>
        <taxon>Bacteria</taxon>
        <taxon>Pseudomonadati</taxon>
        <taxon>Bacteroidota</taxon>
        <taxon>Flavobacteriia</taxon>
        <taxon>Flavobacteriales</taxon>
        <taxon>Flavobacteriaceae</taxon>
        <taxon>Flavobacterium</taxon>
    </lineage>
</organism>
<name>A0ABU1TLW4_9FLAO</name>
<gene>
    <name evidence="1" type="ORF">J2X31_000958</name>
</gene>
<dbReference type="Proteomes" id="UP001255185">
    <property type="component" value="Unassembled WGS sequence"/>
</dbReference>